<keyword evidence="12" id="KW-1185">Reference proteome</keyword>
<evidence type="ECO:0000256" key="9">
    <source>
        <dbReference type="HAMAP-Rule" id="MF_00365"/>
    </source>
</evidence>
<comment type="similarity">
    <text evidence="2 9">Belongs to the RecF family.</text>
</comment>
<dbReference type="InterPro" id="IPR003395">
    <property type="entry name" value="RecF/RecN/SMC_N"/>
</dbReference>
<dbReference type="HAMAP" id="MF_00365">
    <property type="entry name" value="RecF"/>
    <property type="match status" value="1"/>
</dbReference>
<dbReference type="GO" id="GO:0000731">
    <property type="term" value="P:DNA synthesis involved in DNA repair"/>
    <property type="evidence" value="ECO:0007669"/>
    <property type="project" value="TreeGrafter"/>
</dbReference>
<reference evidence="11 12" key="1">
    <citation type="submission" date="2018-03" db="EMBL/GenBank/DDBJ databases">
        <title>Genomic Encyclopedia of Type Strains, Phase III (KMG-III): the genomes of soil and plant-associated and newly described type strains.</title>
        <authorList>
            <person name="Whitman W."/>
        </authorList>
    </citation>
    <scope>NUCLEOTIDE SEQUENCE [LARGE SCALE GENOMIC DNA]</scope>
    <source>
        <strain evidence="11 12">CGMCC 1.12700</strain>
    </source>
</reference>
<gene>
    <name evidence="9" type="primary">recF</name>
    <name evidence="11" type="ORF">B0I18_10375</name>
</gene>
<keyword evidence="4 9" id="KW-0963">Cytoplasm</keyword>
<proteinExistence type="inferred from homology"/>
<dbReference type="PANTHER" id="PTHR32182">
    <property type="entry name" value="DNA REPLICATION AND REPAIR PROTEIN RECF"/>
    <property type="match status" value="1"/>
</dbReference>
<comment type="subcellular location">
    <subcellularLocation>
        <location evidence="1 9">Cytoplasm</location>
    </subcellularLocation>
</comment>
<dbReference type="GO" id="GO:0005737">
    <property type="term" value="C:cytoplasm"/>
    <property type="evidence" value="ECO:0007669"/>
    <property type="project" value="UniProtKB-SubCell"/>
</dbReference>
<keyword evidence="6 9" id="KW-0547">Nucleotide-binding</keyword>
<dbReference type="InterPro" id="IPR001238">
    <property type="entry name" value="DNA-binding_RecF"/>
</dbReference>
<name>A0A2P8D5M2_9BACT</name>
<evidence type="ECO:0000256" key="6">
    <source>
        <dbReference type="ARBA" id="ARBA00022741"/>
    </source>
</evidence>
<dbReference type="GO" id="GO:0005524">
    <property type="term" value="F:ATP binding"/>
    <property type="evidence" value="ECO:0007669"/>
    <property type="project" value="UniProtKB-UniRule"/>
</dbReference>
<dbReference type="GO" id="GO:0003697">
    <property type="term" value="F:single-stranded DNA binding"/>
    <property type="evidence" value="ECO:0007669"/>
    <property type="project" value="UniProtKB-UniRule"/>
</dbReference>
<evidence type="ECO:0000259" key="10">
    <source>
        <dbReference type="Pfam" id="PF02463"/>
    </source>
</evidence>
<dbReference type="Pfam" id="PF02463">
    <property type="entry name" value="SMC_N"/>
    <property type="match status" value="1"/>
</dbReference>
<evidence type="ECO:0000256" key="7">
    <source>
        <dbReference type="ARBA" id="ARBA00022840"/>
    </source>
</evidence>
<evidence type="ECO:0000256" key="3">
    <source>
        <dbReference type="ARBA" id="ARBA00020170"/>
    </source>
</evidence>
<dbReference type="PANTHER" id="PTHR32182:SF0">
    <property type="entry name" value="DNA REPLICATION AND REPAIR PROTEIN RECF"/>
    <property type="match status" value="1"/>
</dbReference>
<dbReference type="InterPro" id="IPR027417">
    <property type="entry name" value="P-loop_NTPase"/>
</dbReference>
<accession>A0A2P8D5M2</accession>
<evidence type="ECO:0000256" key="5">
    <source>
        <dbReference type="ARBA" id="ARBA00022705"/>
    </source>
</evidence>
<keyword evidence="8 9" id="KW-0238">DNA-binding</keyword>
<dbReference type="GO" id="GO:0009432">
    <property type="term" value="P:SOS response"/>
    <property type="evidence" value="ECO:0007669"/>
    <property type="project" value="UniProtKB-UniRule"/>
</dbReference>
<sequence length="358" mass="41333">MSYLQKITLTQFRNFERQAFSFEGPVTGITGLNGVGKTNLLDAIYYLCYTKSYFQSRELNNVQKGKDGFRVTGSFERTPGLQEEISCLWRDGKKSIEHDQAPYEKITEHIGKYSAVMIAPDDIELINDGSELRRKFMDGLLSQSGNGYLEHLLLYQKYLAQRNAYLKQAPPAYAAHPLLDIYDEQLAKHGAVLIRERNRLSAIMPAWVQDYYAQLSGRAEQVGMQYKASASPENLLLVLQQARSRDLDYRRTQYGPHMEDWLFSLDGQAMKTQASQGQKKSFLISLKLAHIKWLQELGKRPFLLLDDIFEKLDKTRLTRLFELLQQCELSQVFMTHTDAADLTQTVQRYYDTLQLIRL</sequence>
<feature type="domain" description="RecF/RecN/SMC N-terminal" evidence="10">
    <location>
        <begin position="3"/>
        <end position="341"/>
    </location>
</feature>
<protein>
    <recommendedName>
        <fullName evidence="3 9">DNA replication and repair protein RecF</fullName>
    </recommendedName>
</protein>
<organism evidence="11 12">
    <name type="scientific">Taibaiella chishuiensis</name>
    <dbReference type="NCBI Taxonomy" id="1434707"/>
    <lineage>
        <taxon>Bacteria</taxon>
        <taxon>Pseudomonadati</taxon>
        <taxon>Bacteroidota</taxon>
        <taxon>Chitinophagia</taxon>
        <taxon>Chitinophagales</taxon>
        <taxon>Chitinophagaceae</taxon>
        <taxon>Taibaiella</taxon>
    </lineage>
</organism>
<comment type="caution">
    <text evidence="11">The sequence shown here is derived from an EMBL/GenBank/DDBJ whole genome shotgun (WGS) entry which is preliminary data.</text>
</comment>
<dbReference type="InterPro" id="IPR018078">
    <property type="entry name" value="DNA-binding_RecF_CS"/>
</dbReference>
<dbReference type="InterPro" id="IPR042174">
    <property type="entry name" value="RecF_2"/>
</dbReference>
<dbReference type="EMBL" id="PYGD01000003">
    <property type="protein sequence ID" value="PSK92498.1"/>
    <property type="molecule type" value="Genomic_DNA"/>
</dbReference>
<dbReference type="Proteomes" id="UP000240572">
    <property type="component" value="Unassembled WGS sequence"/>
</dbReference>
<keyword evidence="7 9" id="KW-0067">ATP-binding</keyword>
<dbReference type="Gene3D" id="3.40.50.300">
    <property type="entry name" value="P-loop containing nucleotide triphosphate hydrolases"/>
    <property type="match status" value="1"/>
</dbReference>
<dbReference type="GO" id="GO:0006302">
    <property type="term" value="P:double-strand break repair"/>
    <property type="evidence" value="ECO:0007669"/>
    <property type="project" value="TreeGrafter"/>
</dbReference>
<dbReference type="Gene3D" id="1.20.1050.90">
    <property type="entry name" value="RecF/RecN/SMC, N-terminal domain"/>
    <property type="match status" value="1"/>
</dbReference>
<dbReference type="PROSITE" id="PS00617">
    <property type="entry name" value="RECF_1"/>
    <property type="match status" value="1"/>
</dbReference>
<keyword evidence="9" id="KW-0234">DNA repair</keyword>
<keyword evidence="9" id="KW-0227">DNA damage</keyword>
<evidence type="ECO:0000256" key="4">
    <source>
        <dbReference type="ARBA" id="ARBA00022490"/>
    </source>
</evidence>
<comment type="function">
    <text evidence="9">The RecF protein is involved in DNA metabolism; it is required for DNA replication and normal SOS inducibility. RecF binds preferentially to single-stranded, linear DNA. It also seems to bind ATP.</text>
</comment>
<keyword evidence="9" id="KW-0742">SOS response</keyword>
<evidence type="ECO:0000256" key="8">
    <source>
        <dbReference type="ARBA" id="ARBA00023125"/>
    </source>
</evidence>
<dbReference type="NCBIfam" id="TIGR00611">
    <property type="entry name" value="recf"/>
    <property type="match status" value="1"/>
</dbReference>
<evidence type="ECO:0000256" key="2">
    <source>
        <dbReference type="ARBA" id="ARBA00008016"/>
    </source>
</evidence>
<dbReference type="GO" id="GO:0006260">
    <property type="term" value="P:DNA replication"/>
    <property type="evidence" value="ECO:0007669"/>
    <property type="project" value="UniProtKB-UniRule"/>
</dbReference>
<dbReference type="AlphaFoldDB" id="A0A2P8D5M2"/>
<evidence type="ECO:0000313" key="12">
    <source>
        <dbReference type="Proteomes" id="UP000240572"/>
    </source>
</evidence>
<feature type="binding site" evidence="9">
    <location>
        <begin position="31"/>
        <end position="38"/>
    </location>
    <ligand>
        <name>ATP</name>
        <dbReference type="ChEBI" id="CHEBI:30616"/>
    </ligand>
</feature>
<keyword evidence="5 9" id="KW-0235">DNA replication</keyword>
<evidence type="ECO:0000256" key="1">
    <source>
        <dbReference type="ARBA" id="ARBA00004496"/>
    </source>
</evidence>
<dbReference type="RefSeq" id="WP_181358424.1">
    <property type="nucleotide sequence ID" value="NZ_PYGD01000003.1"/>
</dbReference>
<dbReference type="SUPFAM" id="SSF52540">
    <property type="entry name" value="P-loop containing nucleoside triphosphate hydrolases"/>
    <property type="match status" value="1"/>
</dbReference>
<evidence type="ECO:0000313" key="11">
    <source>
        <dbReference type="EMBL" id="PSK92498.1"/>
    </source>
</evidence>